<dbReference type="EMBL" id="CANHGI010000001">
    <property type="protein sequence ID" value="CAI5439628.1"/>
    <property type="molecule type" value="Genomic_DNA"/>
</dbReference>
<accession>A0A9P1MWQ5</accession>
<comment type="caution">
    <text evidence="1">The sequence shown here is derived from an EMBL/GenBank/DDBJ whole genome shotgun (WGS) entry which is preliminary data.</text>
</comment>
<evidence type="ECO:0000313" key="1">
    <source>
        <dbReference type="EMBL" id="CAI5439628.1"/>
    </source>
</evidence>
<name>A0A9P1MWQ5_9PELO</name>
<evidence type="ECO:0000313" key="2">
    <source>
        <dbReference type="Proteomes" id="UP001152747"/>
    </source>
</evidence>
<organism evidence="1 2">
    <name type="scientific">Caenorhabditis angaria</name>
    <dbReference type="NCBI Taxonomy" id="860376"/>
    <lineage>
        <taxon>Eukaryota</taxon>
        <taxon>Metazoa</taxon>
        <taxon>Ecdysozoa</taxon>
        <taxon>Nematoda</taxon>
        <taxon>Chromadorea</taxon>
        <taxon>Rhabditida</taxon>
        <taxon>Rhabditina</taxon>
        <taxon>Rhabditomorpha</taxon>
        <taxon>Rhabditoidea</taxon>
        <taxon>Rhabditidae</taxon>
        <taxon>Peloderinae</taxon>
        <taxon>Caenorhabditis</taxon>
    </lineage>
</organism>
<protein>
    <submittedName>
        <fullName evidence="1">Uncharacterized protein</fullName>
    </submittedName>
</protein>
<sequence>MENSKRNSANLLSDWNRMADLLKINPKNIKKSEDSTRSDVQNQAGVSNVEAVVGNFEPETRQVEPPLRLWPFKIPPLAFLQISPMACCRFCTAYMKKKSMMRITTANYQYLRSQIGQILEENMAENETPHFICLTHVRDLMRQVYNDSAHD</sequence>
<reference evidence="1" key="1">
    <citation type="submission" date="2022-11" db="EMBL/GenBank/DDBJ databases">
        <authorList>
            <person name="Kikuchi T."/>
        </authorList>
    </citation>
    <scope>NUCLEOTIDE SEQUENCE</scope>
    <source>
        <strain evidence="1">PS1010</strain>
    </source>
</reference>
<dbReference type="AlphaFoldDB" id="A0A9P1MWQ5"/>
<dbReference type="Proteomes" id="UP001152747">
    <property type="component" value="Unassembled WGS sequence"/>
</dbReference>
<keyword evidence="2" id="KW-1185">Reference proteome</keyword>
<proteinExistence type="predicted"/>
<gene>
    <name evidence="1" type="ORF">CAMP_LOCUS2265</name>
</gene>